<evidence type="ECO:0000313" key="1">
    <source>
        <dbReference type="EMBL" id="RCV10025.1"/>
    </source>
</evidence>
<dbReference type="EMBL" id="CM003529">
    <property type="protein sequence ID" value="RCV10025.1"/>
    <property type="molecule type" value="Genomic_DNA"/>
</dbReference>
<proteinExistence type="predicted"/>
<sequence length="62" mass="7017">MRVPCQRVLSPGLVLNRCVGGRSSSPQGVQEHGAMLLQGRRRRKPPLSLFVSFLDYVSEFFR</sequence>
<protein>
    <submittedName>
        <fullName evidence="1">Uncharacterized protein</fullName>
    </submittedName>
</protein>
<reference evidence="1" key="2">
    <citation type="submission" date="2015-07" db="EMBL/GenBank/DDBJ databases">
        <authorList>
            <person name="Noorani M."/>
        </authorList>
    </citation>
    <scope>NUCLEOTIDE SEQUENCE</scope>
    <source>
        <strain evidence="1">Yugu1</strain>
    </source>
</reference>
<accession>A0A368PWB5</accession>
<dbReference type="AlphaFoldDB" id="A0A368PWB5"/>
<reference evidence="1" key="1">
    <citation type="journal article" date="2012" name="Nat. Biotechnol.">
        <title>Reference genome sequence of the model plant Setaria.</title>
        <authorList>
            <person name="Bennetzen J.L."/>
            <person name="Schmutz J."/>
            <person name="Wang H."/>
            <person name="Percifield R."/>
            <person name="Hawkins J."/>
            <person name="Pontaroli A.C."/>
            <person name="Estep M."/>
            <person name="Feng L."/>
            <person name="Vaughn J.N."/>
            <person name="Grimwood J."/>
            <person name="Jenkins J."/>
            <person name="Barry K."/>
            <person name="Lindquist E."/>
            <person name="Hellsten U."/>
            <person name="Deshpande S."/>
            <person name="Wang X."/>
            <person name="Wu X."/>
            <person name="Mitros T."/>
            <person name="Triplett J."/>
            <person name="Yang X."/>
            <person name="Ye C.Y."/>
            <person name="Mauro-Herrera M."/>
            <person name="Wang L."/>
            <person name="Li P."/>
            <person name="Sharma M."/>
            <person name="Sharma R."/>
            <person name="Ronald P.C."/>
            <person name="Panaud O."/>
            <person name="Kellogg E.A."/>
            <person name="Brutnell T.P."/>
            <person name="Doust A.N."/>
            <person name="Tuskan G.A."/>
            <person name="Rokhsar D."/>
            <person name="Devos K.M."/>
        </authorList>
    </citation>
    <scope>NUCLEOTIDE SEQUENCE [LARGE SCALE GENOMIC DNA]</scope>
    <source>
        <strain evidence="1">Yugu1</strain>
    </source>
</reference>
<gene>
    <name evidence="1" type="ORF">SETIT_2G078800v2</name>
</gene>
<organism evidence="1">
    <name type="scientific">Setaria italica</name>
    <name type="common">Foxtail millet</name>
    <name type="synonym">Panicum italicum</name>
    <dbReference type="NCBI Taxonomy" id="4555"/>
    <lineage>
        <taxon>Eukaryota</taxon>
        <taxon>Viridiplantae</taxon>
        <taxon>Streptophyta</taxon>
        <taxon>Embryophyta</taxon>
        <taxon>Tracheophyta</taxon>
        <taxon>Spermatophyta</taxon>
        <taxon>Magnoliopsida</taxon>
        <taxon>Liliopsida</taxon>
        <taxon>Poales</taxon>
        <taxon>Poaceae</taxon>
        <taxon>PACMAD clade</taxon>
        <taxon>Panicoideae</taxon>
        <taxon>Panicodae</taxon>
        <taxon>Paniceae</taxon>
        <taxon>Cenchrinae</taxon>
        <taxon>Setaria</taxon>
    </lineage>
</organism>
<name>A0A368PWB5_SETIT</name>